<dbReference type="InterPro" id="IPR036396">
    <property type="entry name" value="Cyt_P450_sf"/>
</dbReference>
<keyword evidence="7" id="KW-0472">Membrane</keyword>
<evidence type="ECO:0000313" key="9">
    <source>
        <dbReference type="Proteomes" id="UP000544331"/>
    </source>
</evidence>
<keyword evidence="6 8" id="KW-0503">Monooxygenase</keyword>
<dbReference type="Proteomes" id="UP000544331">
    <property type="component" value="Unassembled WGS sequence"/>
</dbReference>
<proteinExistence type="inferred from homology"/>
<organism evidence="8 9">
    <name type="scientific">Fusarium mundagurra</name>
    <dbReference type="NCBI Taxonomy" id="1567541"/>
    <lineage>
        <taxon>Eukaryota</taxon>
        <taxon>Fungi</taxon>
        <taxon>Dikarya</taxon>
        <taxon>Ascomycota</taxon>
        <taxon>Pezizomycotina</taxon>
        <taxon>Sordariomycetes</taxon>
        <taxon>Hypocreomycetidae</taxon>
        <taxon>Hypocreales</taxon>
        <taxon>Nectriaceae</taxon>
        <taxon>Fusarium</taxon>
        <taxon>Fusarium fujikuroi species complex</taxon>
    </lineage>
</organism>
<dbReference type="GO" id="GO:0004497">
    <property type="term" value="F:monooxygenase activity"/>
    <property type="evidence" value="ECO:0007669"/>
    <property type="project" value="UniProtKB-KW"/>
</dbReference>
<dbReference type="Pfam" id="PF00067">
    <property type="entry name" value="p450"/>
    <property type="match status" value="1"/>
</dbReference>
<evidence type="ECO:0000256" key="2">
    <source>
        <dbReference type="ARBA" id="ARBA00022617"/>
    </source>
</evidence>
<dbReference type="PANTHER" id="PTHR24305">
    <property type="entry name" value="CYTOCHROME P450"/>
    <property type="match status" value="1"/>
</dbReference>
<keyword evidence="6" id="KW-0560">Oxidoreductase</keyword>
<sequence>MFSLPINAAELTFLALLTLVAFLVLKPLLYYLLDPVDLRKYPAPSFLAATTHLWILKETWLQRRSRSIHRQHERLGDVIRIAPSLIIFNIPEAVPDIYGHAATRKLVKDSFYDKIAGQERDIVNVIDHGDHSQRRKYLSNSFALKTVTDMEPVIRQNFQRFLDYLDEIATSNTTSQTLDIRRWFNYFTLDVIGDMAFGLPMGFLSSRCDSQRVKPPGRHEYHIPSTIDTLHRGTRLSTTLAQLSSIRCVKIIKRLFNSINWLRQSTGAQGIKDFDNICISQLIGRLDNGSPNRPQQDFMSKILKDREGKVRGLSFQRLLSESIVFMNAGSETTAAALSSTLYFLLSNPKCFKRLRAEIDARLGPNHDGIVSYDSAKGLPYLRACIDESLRLRPPIAYALQRLVVCPEGAIIAGHHIKQGTTVAVSPWTIHRNRKLYKNPDEFDPERWFDPEQLSNLRRYYIVFSQGPRQCLGRHIAIVELQILISTLVRRYDMYLADQEMDFVIFDRFNSNPGPLPVKVERRVSVD</sequence>
<reference evidence="8 9" key="1">
    <citation type="submission" date="2020-05" db="EMBL/GenBank/DDBJ databases">
        <title>Identification and distribution of gene clusters putatively required for synthesis of sphingolipid metabolism inhibitors in phylogenetically diverse species of the filamentous fungus Fusarium.</title>
        <authorList>
            <person name="Kim H.-S."/>
            <person name="Busman M."/>
            <person name="Brown D.W."/>
            <person name="Divon H."/>
            <person name="Uhlig S."/>
            <person name="Proctor R.H."/>
        </authorList>
    </citation>
    <scope>NUCLEOTIDE SEQUENCE [LARGE SCALE GENOMIC DNA]</scope>
    <source>
        <strain evidence="8 9">NRRL 66235</strain>
    </source>
</reference>
<dbReference type="SUPFAM" id="SSF48264">
    <property type="entry name" value="Cytochrome P450"/>
    <property type="match status" value="1"/>
</dbReference>
<dbReference type="EMBL" id="JAAOAN010000378">
    <property type="protein sequence ID" value="KAF5708772.1"/>
    <property type="molecule type" value="Genomic_DNA"/>
</dbReference>
<keyword evidence="7" id="KW-1133">Transmembrane helix</keyword>
<dbReference type="GO" id="GO:0016705">
    <property type="term" value="F:oxidoreductase activity, acting on paired donors, with incorporation or reduction of molecular oxygen"/>
    <property type="evidence" value="ECO:0007669"/>
    <property type="project" value="InterPro"/>
</dbReference>
<dbReference type="PRINTS" id="PR00385">
    <property type="entry name" value="P450"/>
</dbReference>
<dbReference type="GO" id="GO:0005506">
    <property type="term" value="F:iron ion binding"/>
    <property type="evidence" value="ECO:0007669"/>
    <property type="project" value="InterPro"/>
</dbReference>
<evidence type="ECO:0000256" key="4">
    <source>
        <dbReference type="ARBA" id="ARBA00023004"/>
    </source>
</evidence>
<keyword evidence="4 5" id="KW-0408">Iron</keyword>
<dbReference type="GO" id="GO:0020037">
    <property type="term" value="F:heme binding"/>
    <property type="evidence" value="ECO:0007669"/>
    <property type="project" value="InterPro"/>
</dbReference>
<dbReference type="Gene3D" id="1.10.630.10">
    <property type="entry name" value="Cytochrome P450"/>
    <property type="match status" value="1"/>
</dbReference>
<gene>
    <name evidence="8" type="ORF">FMUND_10447</name>
</gene>
<feature type="binding site" description="axial binding residue" evidence="5">
    <location>
        <position position="470"/>
    </location>
    <ligand>
        <name>heme</name>
        <dbReference type="ChEBI" id="CHEBI:30413"/>
    </ligand>
    <ligandPart>
        <name>Fe</name>
        <dbReference type="ChEBI" id="CHEBI:18248"/>
    </ligandPart>
</feature>
<accession>A0A8H5YAN8</accession>
<dbReference type="InterPro" id="IPR001128">
    <property type="entry name" value="Cyt_P450"/>
</dbReference>
<comment type="similarity">
    <text evidence="6">Belongs to the cytochrome P450 family.</text>
</comment>
<evidence type="ECO:0000256" key="1">
    <source>
        <dbReference type="ARBA" id="ARBA00001971"/>
    </source>
</evidence>
<dbReference type="CDD" id="cd11061">
    <property type="entry name" value="CYP67-like"/>
    <property type="match status" value="1"/>
</dbReference>
<evidence type="ECO:0000313" key="8">
    <source>
        <dbReference type="EMBL" id="KAF5708772.1"/>
    </source>
</evidence>
<keyword evidence="7" id="KW-0812">Transmembrane</keyword>
<comment type="cofactor">
    <cofactor evidence="1 5">
        <name>heme</name>
        <dbReference type="ChEBI" id="CHEBI:30413"/>
    </cofactor>
</comment>
<dbReference type="OrthoDB" id="2789670at2759"/>
<feature type="transmembrane region" description="Helical" evidence="7">
    <location>
        <begin position="12"/>
        <end position="33"/>
    </location>
</feature>
<keyword evidence="3 5" id="KW-0479">Metal-binding</keyword>
<evidence type="ECO:0000256" key="3">
    <source>
        <dbReference type="ARBA" id="ARBA00022723"/>
    </source>
</evidence>
<dbReference type="PROSITE" id="PS00086">
    <property type="entry name" value="CYTOCHROME_P450"/>
    <property type="match status" value="1"/>
</dbReference>
<dbReference type="AlphaFoldDB" id="A0A8H5YAN8"/>
<dbReference type="InterPro" id="IPR002401">
    <property type="entry name" value="Cyt_P450_E_grp-I"/>
</dbReference>
<keyword evidence="2 5" id="KW-0349">Heme</keyword>
<dbReference type="InterPro" id="IPR017972">
    <property type="entry name" value="Cyt_P450_CS"/>
</dbReference>
<evidence type="ECO:0000256" key="6">
    <source>
        <dbReference type="RuleBase" id="RU000461"/>
    </source>
</evidence>
<protein>
    <submittedName>
        <fullName evidence="8">Benzoate 4-monooxygenase cytochrome P450</fullName>
    </submittedName>
</protein>
<dbReference type="PRINTS" id="PR00463">
    <property type="entry name" value="EP450I"/>
</dbReference>
<dbReference type="PANTHER" id="PTHR24305:SF172">
    <property type="entry name" value="P450, PUTATIVE (EUROFUNG)-RELATED"/>
    <property type="match status" value="1"/>
</dbReference>
<evidence type="ECO:0000256" key="5">
    <source>
        <dbReference type="PIRSR" id="PIRSR602401-1"/>
    </source>
</evidence>
<evidence type="ECO:0000256" key="7">
    <source>
        <dbReference type="SAM" id="Phobius"/>
    </source>
</evidence>
<comment type="caution">
    <text evidence="8">The sequence shown here is derived from an EMBL/GenBank/DDBJ whole genome shotgun (WGS) entry which is preliminary data.</text>
</comment>
<name>A0A8H5YAN8_9HYPO</name>
<dbReference type="InterPro" id="IPR050121">
    <property type="entry name" value="Cytochrome_P450_monoxygenase"/>
</dbReference>
<keyword evidence="9" id="KW-1185">Reference proteome</keyword>